<organism evidence="3 4">
    <name type="scientific">Clostridium neonatale</name>
    <dbReference type="NCBI Taxonomy" id="137838"/>
    <lineage>
        <taxon>Bacteria</taxon>
        <taxon>Bacillati</taxon>
        <taxon>Bacillota</taxon>
        <taxon>Clostridia</taxon>
        <taxon>Eubacteriales</taxon>
        <taxon>Clostridiaceae</taxon>
        <taxon>Clostridium</taxon>
    </lineage>
</organism>
<keyword evidence="1" id="KW-1133">Transmembrane helix</keyword>
<gene>
    <name evidence="2" type="ORF">CNEO_43587</name>
    <name evidence="3" type="ORF">CNEONATNEC25_01899</name>
</gene>
<protein>
    <submittedName>
        <fullName evidence="3">Uncharacterized protein</fullName>
    </submittedName>
</protein>
<reference evidence="2" key="2">
    <citation type="submission" date="2021-10" db="EMBL/GenBank/DDBJ databases">
        <authorList>
            <person name="Mesa V."/>
        </authorList>
    </citation>
    <scope>NUCLEOTIDE SEQUENCE</scope>
    <source>
        <strain evidence="2">CC3_PB</strain>
    </source>
</reference>
<proteinExistence type="predicted"/>
<dbReference type="Proteomes" id="UP000431451">
    <property type="component" value="Unassembled WGS sequence"/>
</dbReference>
<dbReference type="EMBL" id="UWJD01000001">
    <property type="protein sequence ID" value="VCT84299.1"/>
    <property type="molecule type" value="Genomic_DNA"/>
</dbReference>
<dbReference type="Proteomes" id="UP000789738">
    <property type="component" value="Unassembled WGS sequence"/>
</dbReference>
<evidence type="ECO:0000313" key="3">
    <source>
        <dbReference type="EMBL" id="VCT84299.1"/>
    </source>
</evidence>
<feature type="transmembrane region" description="Helical" evidence="1">
    <location>
        <begin position="20"/>
        <end position="43"/>
    </location>
</feature>
<evidence type="ECO:0000313" key="4">
    <source>
        <dbReference type="Proteomes" id="UP000431451"/>
    </source>
</evidence>
<dbReference type="AlphaFoldDB" id="A0A650LTA4"/>
<accession>A0A650LTA4</accession>
<keyword evidence="1" id="KW-0812">Transmembrane</keyword>
<name>A0A650LTA4_9CLOT</name>
<keyword evidence="1" id="KW-0472">Membrane</keyword>
<reference evidence="3 4" key="1">
    <citation type="submission" date="2018-06" db="EMBL/GenBank/DDBJ databases">
        <authorList>
            <consortium name="IHU Genomes"/>
        </authorList>
    </citation>
    <scope>NUCLEOTIDE SEQUENCE [LARGE SCALE GENOMIC DNA]</scope>
    <source>
        <strain evidence="3 4">NEC25</strain>
    </source>
</reference>
<evidence type="ECO:0000313" key="2">
    <source>
        <dbReference type="EMBL" id="CAG9708377.1"/>
    </source>
</evidence>
<sequence>MQNIKHEAKILLSNHLEIIIGYVLFFGSLLAIILPEMLIKFAINVTADLFY</sequence>
<dbReference type="EMBL" id="CAKJVE010000004">
    <property type="protein sequence ID" value="CAG9708377.1"/>
    <property type="molecule type" value="Genomic_DNA"/>
</dbReference>
<evidence type="ECO:0000256" key="1">
    <source>
        <dbReference type="SAM" id="Phobius"/>
    </source>
</evidence>
<dbReference type="RefSeq" id="WP_157065774.1">
    <property type="nucleotide sequence ID" value="NZ_CAMRXJ010000062.1"/>
</dbReference>